<reference evidence="2" key="7">
    <citation type="journal article" date="2005" name="Science">
        <title>The Transcriptional Landscape of the Mammalian Genome.</title>
        <authorList>
            <consortium name="The FANTOM Consortium"/>
            <consortium name="Riken Genome Exploration Research Group and Genome Science Group (Genome Network Project Core Group)"/>
        </authorList>
    </citation>
    <scope>NUCLEOTIDE SEQUENCE</scope>
    <source>
        <strain evidence="2">C57BL/6J</strain>
        <tissue evidence="2">Testis</tissue>
    </source>
</reference>
<accession>Q9CUM3</accession>
<dbReference type="AlphaFoldDB" id="Q9CUM3"/>
<dbReference type="AGR" id="MGI:1921205"/>
<proteinExistence type="evidence at transcript level"/>
<dbReference type="EMBL" id="AK015432">
    <property type="protein sequence ID" value="BAB29843.1"/>
    <property type="molecule type" value="mRNA"/>
</dbReference>
<gene>
    <name evidence="3" type="primary">4930449I04Rik</name>
</gene>
<protein>
    <submittedName>
        <fullName evidence="2">Uncharacterized protein</fullName>
    </submittedName>
</protein>
<sequence>KNLKRGLGERRGGSAERRRRPAASADPASLPTPFPSSPQSLLRQAILLPPSTKTLSGSKKPGGQPGTRVLKERTSNASLLPSRGAWKSEDFISQPPLRAGPVEERKRATLCPLGFVVLSR</sequence>
<reference evidence="2" key="8">
    <citation type="journal article" date="2005" name="Science">
        <title>Antisense Transcription in the Mammalian Transcriptome.</title>
        <authorList>
            <consortium name="RIKEN Genome Exploration Research Group and Genome Science Group (Genome Network Project Core Group) and the FANTOM Consortium"/>
        </authorList>
    </citation>
    <scope>NUCLEOTIDE SEQUENCE</scope>
    <source>
        <strain evidence="2">C57BL/6J</strain>
        <tissue evidence="2">Testis</tissue>
    </source>
</reference>
<evidence type="ECO:0000313" key="3">
    <source>
        <dbReference type="MGI" id="MGI:1921205"/>
    </source>
</evidence>
<reference evidence="2" key="4">
    <citation type="submission" date="2000-07" db="EMBL/GenBank/DDBJ databases">
        <authorList>
            <person name="Adachi J."/>
            <person name="Aizawa K."/>
            <person name="Akahira S."/>
            <person name="Akimura T."/>
            <person name="Arai A."/>
            <person name="Aono H."/>
            <person name="Arakawa T."/>
            <person name="Bono H."/>
            <person name="Carninci P."/>
            <person name="Fukuda S."/>
            <person name="Fukunishi Y."/>
            <person name="Furuno M."/>
            <person name="Hanagaki T."/>
            <person name="Hara A."/>
            <person name="Hayatsu N."/>
            <person name="Hiramoto K."/>
            <person name="Hiraoka T."/>
            <person name="Hori F."/>
            <person name="Imotani K."/>
            <person name="Ishii Y."/>
            <person name="Itoh M."/>
            <person name="Izawa M."/>
            <person name="Kasukawa T."/>
            <person name="Kato H."/>
            <person name="Kawai J."/>
            <person name="Kojima Y."/>
            <person name="Konno H."/>
            <person name="Kouda M."/>
            <person name="Koya S."/>
            <person name="Kurihara C."/>
            <person name="Matsuyama T."/>
            <person name="Miyazaki A."/>
            <person name="Nishi K."/>
            <person name="Nomura K."/>
            <person name="Numazaki R."/>
            <person name="Ohno M."/>
            <person name="Okazaki Y."/>
            <person name="Okido T."/>
            <person name="Owa C."/>
            <person name="Saito H."/>
            <person name="Saito R."/>
            <person name="Sakai C."/>
            <person name="Sakai K."/>
            <person name="Sano H."/>
            <person name="Sasaki D."/>
            <person name="Shibata K."/>
            <person name="Shibata Y."/>
            <person name="Shinagawa A."/>
            <person name="Shiraki T."/>
            <person name="Sogabe Y."/>
            <person name="Suzuki H."/>
            <person name="Tagami M."/>
            <person name="Tagawa A."/>
            <person name="Takahashi F."/>
            <person name="Tanaka T."/>
            <person name="Tejima Y."/>
            <person name="Toya T."/>
            <person name="Yamamura T."/>
            <person name="Yasunishi A."/>
            <person name="Yoshida K."/>
            <person name="Yoshino M."/>
            <person name="Muramatsu M."/>
            <person name="Hayashizaki Y."/>
        </authorList>
    </citation>
    <scope>NUCLEOTIDE SEQUENCE</scope>
    <source>
        <strain evidence="2">C57BL/6J</strain>
        <tissue evidence="2">Testis</tissue>
    </source>
</reference>
<feature type="non-terminal residue" evidence="2">
    <location>
        <position position="1"/>
    </location>
</feature>
<reference evidence="2" key="2">
    <citation type="journal article" date="2000" name="Genome Res.">
        <title>Normalization and subtraction of cap-trapper-selected cDNAs to prepare full-length cDNA libraries for rapid discovery of new genes.</title>
        <authorList>
            <person name="Carninci P."/>
            <person name="Shibata Y."/>
            <person name="Hayatsu N."/>
            <person name="Sugahara Y."/>
            <person name="Shibata K."/>
            <person name="Itoh M."/>
            <person name="Konno H."/>
            <person name="Okazaki Y."/>
            <person name="Muramatsu M."/>
            <person name="Hayashizaki Y."/>
        </authorList>
    </citation>
    <scope>NUCLEOTIDE SEQUENCE</scope>
    <source>
        <strain evidence="2">C57BL/6J</strain>
        <tissue evidence="2">Testis</tissue>
    </source>
</reference>
<reference evidence="2" key="3">
    <citation type="journal article" date="2000" name="Genome Res.">
        <title>RIKEN integrated sequence analysis (RISA) system--384-format sequencing pipeline with 384 multicapillary sequencer.</title>
        <authorList>
            <person name="Shibata K."/>
            <person name="Itoh M."/>
            <person name="Aizawa K."/>
            <person name="Nagaoka S."/>
            <person name="Sasaki N."/>
            <person name="Carninci P."/>
            <person name="Konno H."/>
            <person name="Akiyama J."/>
            <person name="Nishi K."/>
            <person name="Kitsunai T."/>
            <person name="Tashiro H."/>
            <person name="Itoh M."/>
            <person name="Sumi N."/>
            <person name="Ishii Y."/>
            <person name="Nakamura S."/>
            <person name="Hazama M."/>
            <person name="Nishine T."/>
            <person name="Harada A."/>
            <person name="Yamamoto R."/>
            <person name="Matsumoto H."/>
            <person name="Sakaguchi S."/>
            <person name="Ikegami T."/>
            <person name="Kashiwagi K."/>
            <person name="Fujiwake S."/>
            <person name="Inoue K."/>
            <person name="Togawa Y."/>
            <person name="Izawa M."/>
            <person name="Ohara E."/>
            <person name="Watahiki M."/>
            <person name="Yoneda Y."/>
            <person name="Ishikawa T."/>
            <person name="Ozawa K."/>
            <person name="Tanaka T."/>
            <person name="Matsuura S."/>
            <person name="Kawai J."/>
            <person name="Okazaki Y."/>
            <person name="Muramatsu M."/>
            <person name="Inoue Y."/>
            <person name="Kira A."/>
            <person name="Hayashizaki Y."/>
        </authorList>
    </citation>
    <scope>NUCLEOTIDE SEQUENCE</scope>
    <source>
        <strain evidence="2">C57BL/6J</strain>
        <tissue evidence="2">Testis</tissue>
    </source>
</reference>
<dbReference type="MGI" id="MGI:1921205">
    <property type="gene designation" value="4930449I04Rik"/>
</dbReference>
<reference evidence="2" key="5">
    <citation type="journal article" date="2001" name="Nature">
        <title>Functional annotation of a full-length mouse cDNA collection.</title>
        <authorList>
            <consortium name="The RIKEN Genome Exploration Research Group Phase II Team and the FANTOM Consortium"/>
        </authorList>
    </citation>
    <scope>NUCLEOTIDE SEQUENCE</scope>
    <source>
        <strain evidence="2">C57BL/6J</strain>
        <tissue evidence="2">Testis</tissue>
    </source>
</reference>
<organism evidence="2">
    <name type="scientific">Mus musculus</name>
    <name type="common">Mouse</name>
    <dbReference type="NCBI Taxonomy" id="10090"/>
    <lineage>
        <taxon>Eukaryota</taxon>
        <taxon>Metazoa</taxon>
        <taxon>Chordata</taxon>
        <taxon>Craniata</taxon>
        <taxon>Vertebrata</taxon>
        <taxon>Euteleostomi</taxon>
        <taxon>Mammalia</taxon>
        <taxon>Eutheria</taxon>
        <taxon>Euarchontoglires</taxon>
        <taxon>Glires</taxon>
        <taxon>Rodentia</taxon>
        <taxon>Myomorpha</taxon>
        <taxon>Muroidea</taxon>
        <taxon>Muridae</taxon>
        <taxon>Murinae</taxon>
        <taxon>Mus</taxon>
        <taxon>Mus</taxon>
    </lineage>
</organism>
<feature type="region of interest" description="Disordered" evidence="1">
    <location>
        <begin position="1"/>
        <end position="71"/>
    </location>
</feature>
<evidence type="ECO:0000313" key="2">
    <source>
        <dbReference type="EMBL" id="BAB29843.1"/>
    </source>
</evidence>
<evidence type="ECO:0000256" key="1">
    <source>
        <dbReference type="SAM" id="MobiDB-lite"/>
    </source>
</evidence>
<name>Q9CUM3_MOUSE</name>
<feature type="compositionally biased region" description="Basic and acidic residues" evidence="1">
    <location>
        <begin position="1"/>
        <end position="16"/>
    </location>
</feature>
<reference evidence="2" key="1">
    <citation type="journal article" date="1999" name="Methods Enzymol.">
        <title>High-efficiency full-length cDNA cloning.</title>
        <authorList>
            <person name="Carninci P."/>
            <person name="Hayashizaki Y."/>
        </authorList>
    </citation>
    <scope>NUCLEOTIDE SEQUENCE</scope>
    <source>
        <strain evidence="2">C57BL/6J</strain>
        <tissue evidence="2">Testis</tissue>
    </source>
</reference>
<reference evidence="2" key="6">
    <citation type="journal article" date="2002" name="Nature">
        <title>Analysis of the mouse transcriptome based on functional annotation of 60,770 full-length cDNAs.</title>
        <authorList>
            <consortium name="The FANTOM Consortium and the RIKEN Genome Exploration Research Group Phase I and II Team"/>
        </authorList>
    </citation>
    <scope>NUCLEOTIDE SEQUENCE</scope>
    <source>
        <strain evidence="2">C57BL/6J</strain>
        <tissue evidence="2">Testis</tissue>
    </source>
</reference>